<accession>A0A919TWV1</accession>
<keyword evidence="2" id="KW-1185">Reference proteome</keyword>
<protein>
    <submittedName>
        <fullName evidence="1">Uncharacterized protein</fullName>
    </submittedName>
</protein>
<dbReference type="Proteomes" id="UP000623608">
    <property type="component" value="Unassembled WGS sequence"/>
</dbReference>
<comment type="caution">
    <text evidence="1">The sequence shown here is derived from an EMBL/GenBank/DDBJ whole genome shotgun (WGS) entry which is preliminary data.</text>
</comment>
<sequence>MSSPTVTMYGTLLHRYTGLDPLDPRAYGRRQSIDPWLPLIRKSSGLGDAHMWKHGKGQLWRVLPLLCTGLLFLTPVQPRVQVAHAALAPADLAIRFEALLGQHSVLAADLMRSRIRGDDDFVQAANTALGRNTKDMAALVGQLFGTGTADKFSPLWSEHIVELVAYAGALAARDDKAKGDALHELTEYEVELGDFFAGASHGRLSPAAARQAVVAHVGHLTGQADAYAAGDYATADDLYRMGYQHTYDLGLTLAEALLPAADAATLREPLWRLRSQLGKLLAEHAVLVEDLTRAAVTNTPDFAASGDMINGNTRDLAAAMDTLFGPAAARQFQSLWADHVEQLVAYAQGNKDSARTAMAGIERKLGTFLSGATGERIATGRLTAALQQHDTMLMRHADAYAGKDYATAHDVAYQTYQEMFDLARTMADAFGASVAARLPRGGAQTGYGGMATVVAARPQTGFDGMATVVASSPRPGR</sequence>
<dbReference type="EMBL" id="BOMY01000060">
    <property type="protein sequence ID" value="GIF26418.1"/>
    <property type="molecule type" value="Genomic_DNA"/>
</dbReference>
<reference evidence="1" key="1">
    <citation type="submission" date="2021-01" db="EMBL/GenBank/DDBJ databases">
        <title>Whole genome shotgun sequence of Actinoplanes tereljensis NBRC 105297.</title>
        <authorList>
            <person name="Komaki H."/>
            <person name="Tamura T."/>
        </authorList>
    </citation>
    <scope>NUCLEOTIDE SEQUENCE</scope>
    <source>
        <strain evidence="1">NBRC 105297</strain>
    </source>
</reference>
<dbReference type="AlphaFoldDB" id="A0A919TWV1"/>
<organism evidence="1 2">
    <name type="scientific">Paractinoplanes tereljensis</name>
    <dbReference type="NCBI Taxonomy" id="571912"/>
    <lineage>
        <taxon>Bacteria</taxon>
        <taxon>Bacillati</taxon>
        <taxon>Actinomycetota</taxon>
        <taxon>Actinomycetes</taxon>
        <taxon>Micromonosporales</taxon>
        <taxon>Micromonosporaceae</taxon>
        <taxon>Paractinoplanes</taxon>
    </lineage>
</organism>
<proteinExistence type="predicted"/>
<gene>
    <name evidence="1" type="ORF">Ate02nite_91480</name>
</gene>
<evidence type="ECO:0000313" key="2">
    <source>
        <dbReference type="Proteomes" id="UP000623608"/>
    </source>
</evidence>
<dbReference type="RefSeq" id="WP_203814204.1">
    <property type="nucleotide sequence ID" value="NZ_BOMY01000060.1"/>
</dbReference>
<evidence type="ECO:0000313" key="1">
    <source>
        <dbReference type="EMBL" id="GIF26418.1"/>
    </source>
</evidence>
<name>A0A919TWV1_9ACTN</name>